<evidence type="ECO:0000313" key="6">
    <source>
        <dbReference type="EMBL" id="CCH75710.1"/>
    </source>
</evidence>
<dbReference type="InterPro" id="IPR029065">
    <property type="entry name" value="Enolase_C-like"/>
</dbReference>
<dbReference type="SFLD" id="SFLDG00180">
    <property type="entry name" value="muconate_cycloisomerase"/>
    <property type="match status" value="1"/>
</dbReference>
<organism evidence="6 7">
    <name type="scientific">Nostocoides australiense Ben110</name>
    <dbReference type="NCBI Taxonomy" id="1193182"/>
    <lineage>
        <taxon>Bacteria</taxon>
        <taxon>Bacillati</taxon>
        <taxon>Actinomycetota</taxon>
        <taxon>Actinomycetes</taxon>
        <taxon>Micrococcales</taxon>
        <taxon>Intrasporangiaceae</taxon>
        <taxon>Nostocoides</taxon>
    </lineage>
</organism>
<dbReference type="EMBL" id="CAJA01000519">
    <property type="protein sequence ID" value="CCH75710.1"/>
    <property type="molecule type" value="Genomic_DNA"/>
</dbReference>
<dbReference type="HAMAP" id="MF_00470">
    <property type="entry name" value="MenC_1"/>
    <property type="match status" value="1"/>
</dbReference>
<dbReference type="OrthoDB" id="3725747at2"/>
<evidence type="ECO:0000256" key="1">
    <source>
        <dbReference type="ARBA" id="ARBA00022723"/>
    </source>
</evidence>
<dbReference type="AlphaFoldDB" id="W6K385"/>
<dbReference type="GO" id="GO:0043748">
    <property type="term" value="F:O-succinylbenzoate synthase activity"/>
    <property type="evidence" value="ECO:0007669"/>
    <property type="project" value="UniProtKB-EC"/>
</dbReference>
<dbReference type="NCBIfam" id="NF002782">
    <property type="entry name" value="PRK02901.1"/>
    <property type="match status" value="1"/>
</dbReference>
<dbReference type="PANTHER" id="PTHR48073:SF2">
    <property type="entry name" value="O-SUCCINYLBENZOATE SYNTHASE"/>
    <property type="match status" value="1"/>
</dbReference>
<dbReference type="UniPathway" id="UPA00079"/>
<keyword evidence="4" id="KW-0474">Menaquinone biosynthesis</keyword>
<dbReference type="Proteomes" id="UP000035763">
    <property type="component" value="Unassembled WGS sequence"/>
</dbReference>
<feature type="binding site" evidence="4">
    <location>
        <position position="165"/>
    </location>
    <ligand>
        <name>Mg(2+)</name>
        <dbReference type="ChEBI" id="CHEBI:18420"/>
    </ligand>
</feature>
<dbReference type="SUPFAM" id="SSF51604">
    <property type="entry name" value="Enolase C-terminal domain-like"/>
    <property type="match status" value="1"/>
</dbReference>
<dbReference type="RefSeq" id="WP_048696264.1">
    <property type="nucleotide sequence ID" value="NZ_HG764815.1"/>
</dbReference>
<proteinExistence type="inferred from homology"/>
<sequence length="329" mass="34598">MTTPPLDDLLARLHVVAIPMRVPFRGVTTREAALVEGPAGWGEFGPFLEYEPPEAARWLAAAIESGYDEWPAPQRTAVPVNATVPAVAAQRVPGILARFPGCDTVKVKIGEPGQGRSDDVDRVAAVRDHLGPAGRIRVDANGAFDVAAATGLLARLAPYGIDYIEQPCATVPELRDVRRALARGGLDIKVAADESIRKAEDPLRVARQQAADLVVVKVAPLGGVRRALDIVDACGLPAVVSSALDTSVGIAAGVALAAALPDLYGACGLGTLNLMAGDVTSDPLLPRDGTLPVCRPVPSAELLQEYAVAPAREKWWRERVAACYPLLPA</sequence>
<dbReference type="GO" id="GO:0009063">
    <property type="term" value="P:amino acid catabolic process"/>
    <property type="evidence" value="ECO:0007669"/>
    <property type="project" value="InterPro"/>
</dbReference>
<dbReference type="Pfam" id="PF13378">
    <property type="entry name" value="MR_MLE_C"/>
    <property type="match status" value="1"/>
</dbReference>
<feature type="binding site" evidence="4">
    <location>
        <position position="139"/>
    </location>
    <ligand>
        <name>Mg(2+)</name>
        <dbReference type="ChEBI" id="CHEBI:18420"/>
    </ligand>
</feature>
<name>W6K385_9MICO</name>
<keyword evidence="1 4" id="KW-0479">Metal-binding</keyword>
<feature type="domain" description="Mandelate racemase/muconate lactonizing enzyme C-terminal" evidence="5">
    <location>
        <begin position="85"/>
        <end position="184"/>
    </location>
</feature>
<comment type="pathway">
    <text evidence="4">Quinol/quinone metabolism; menaquinone biosynthesis.</text>
</comment>
<comment type="catalytic activity">
    <reaction evidence="4">
        <text>(1R,6R)-6-hydroxy-2-succinyl-cyclohexa-2,4-diene-1-carboxylate = 2-succinylbenzoate + H2O</text>
        <dbReference type="Rhea" id="RHEA:10196"/>
        <dbReference type="ChEBI" id="CHEBI:15377"/>
        <dbReference type="ChEBI" id="CHEBI:18325"/>
        <dbReference type="ChEBI" id="CHEBI:58689"/>
        <dbReference type="EC" id="4.2.1.113"/>
    </reaction>
</comment>
<evidence type="ECO:0000313" key="7">
    <source>
        <dbReference type="Proteomes" id="UP000035763"/>
    </source>
</evidence>
<evidence type="ECO:0000256" key="3">
    <source>
        <dbReference type="ARBA" id="ARBA00023239"/>
    </source>
</evidence>
<comment type="cofactor">
    <cofactor evidence="4">
        <name>a divalent metal cation</name>
        <dbReference type="ChEBI" id="CHEBI:60240"/>
    </cofactor>
</comment>
<dbReference type="InterPro" id="IPR018110">
    <property type="entry name" value="Mandel_Rmase/mucon_lact_enz_CS"/>
</dbReference>
<comment type="function">
    <text evidence="4">Converts 2-succinyl-6-hydroxy-2,4-cyclohexadiene-1-carboxylate (SHCHC) to 2-succinylbenzoate (OSB).</text>
</comment>
<dbReference type="STRING" id="1193182.BN11_900001"/>
<dbReference type="EC" id="4.2.1.113" evidence="4"/>
<keyword evidence="3 4" id="KW-0456">Lyase</keyword>
<comment type="similarity">
    <text evidence="4">Belongs to the mandelate racemase/muconate lactonizing enzyme family. MenC type 1 subfamily.</text>
</comment>
<keyword evidence="7" id="KW-1185">Reference proteome</keyword>
<feature type="active site" description="Proton acceptor" evidence="4">
    <location>
        <position position="217"/>
    </location>
</feature>
<comment type="pathway">
    <text evidence="4">Quinol/quinone metabolism; 1,4-dihydroxy-2-naphthoate biosynthesis; 1,4-dihydroxy-2-naphthoate from chorismate: step 4/7.</text>
</comment>
<dbReference type="InterPro" id="IPR013342">
    <property type="entry name" value="Mandelate_racemase_C"/>
</dbReference>
<comment type="caution">
    <text evidence="6">The sequence shown here is derived from an EMBL/GenBank/DDBJ whole genome shotgun (WGS) entry which is preliminary data.</text>
</comment>
<dbReference type="PROSITE" id="PS00909">
    <property type="entry name" value="MR_MLE_2"/>
    <property type="match status" value="1"/>
</dbReference>
<dbReference type="InterPro" id="IPR010196">
    <property type="entry name" value="OSB_synthase_MenC1"/>
</dbReference>
<evidence type="ECO:0000256" key="4">
    <source>
        <dbReference type="HAMAP-Rule" id="MF_00470"/>
    </source>
</evidence>
<dbReference type="SMART" id="SM00922">
    <property type="entry name" value="MR_MLE"/>
    <property type="match status" value="1"/>
</dbReference>
<dbReference type="CDD" id="cd03320">
    <property type="entry name" value="OSBS"/>
    <property type="match status" value="1"/>
</dbReference>
<gene>
    <name evidence="4 6" type="primary">menC</name>
    <name evidence="6" type="ORF">BN11_900001</name>
</gene>
<dbReference type="Pfam" id="PF18374">
    <property type="entry name" value="Enolase_like_N"/>
    <property type="match status" value="1"/>
</dbReference>
<dbReference type="SFLD" id="SFLDF00009">
    <property type="entry name" value="o-succinylbenzoate_synthase"/>
    <property type="match status" value="1"/>
</dbReference>
<dbReference type="GO" id="GO:0000287">
    <property type="term" value="F:magnesium ion binding"/>
    <property type="evidence" value="ECO:0007669"/>
    <property type="project" value="UniProtKB-UniRule"/>
</dbReference>
<dbReference type="GO" id="GO:0009234">
    <property type="term" value="P:menaquinone biosynthetic process"/>
    <property type="evidence" value="ECO:0007669"/>
    <property type="project" value="UniProtKB-UniRule"/>
</dbReference>
<dbReference type="SFLD" id="SFLDS00001">
    <property type="entry name" value="Enolase"/>
    <property type="match status" value="1"/>
</dbReference>
<evidence type="ECO:0000259" key="5">
    <source>
        <dbReference type="SMART" id="SM00922"/>
    </source>
</evidence>
<dbReference type="Gene3D" id="3.20.20.120">
    <property type="entry name" value="Enolase-like C-terminal domain"/>
    <property type="match status" value="1"/>
</dbReference>
<feature type="binding site" evidence="4">
    <location>
        <position position="193"/>
    </location>
    <ligand>
        <name>Mg(2+)</name>
        <dbReference type="ChEBI" id="CHEBI:18420"/>
    </ligand>
</feature>
<evidence type="ECO:0000256" key="2">
    <source>
        <dbReference type="ARBA" id="ARBA00022842"/>
    </source>
</evidence>
<dbReference type="PANTHER" id="PTHR48073">
    <property type="entry name" value="O-SUCCINYLBENZOATE SYNTHASE-RELATED"/>
    <property type="match status" value="1"/>
</dbReference>
<reference evidence="6 7" key="1">
    <citation type="journal article" date="2013" name="ISME J.">
        <title>A metabolic model for members of the genus Tetrasphaera involved in enhanced biological phosphorus removal.</title>
        <authorList>
            <person name="Kristiansen R."/>
            <person name="Nguyen H.T.T."/>
            <person name="Saunders A.M."/>
            <person name="Nielsen J.L."/>
            <person name="Wimmer R."/>
            <person name="Le V.Q."/>
            <person name="McIlroy S.J."/>
            <person name="Petrovski S."/>
            <person name="Seviour R.J."/>
            <person name="Calteau A."/>
            <person name="Nielsen K.L."/>
            <person name="Nielsen P.H."/>
        </authorList>
    </citation>
    <scope>NUCLEOTIDE SEQUENCE [LARGE SCALE GENOMIC DNA]</scope>
    <source>
        <strain evidence="6 7">Ben110</strain>
    </source>
</reference>
<feature type="active site" description="Proton donor" evidence="4">
    <location>
        <position position="108"/>
    </location>
</feature>
<keyword evidence="2 4" id="KW-0460">Magnesium</keyword>
<accession>W6K385</accession>
<dbReference type="UniPathway" id="UPA01057">
    <property type="reaction ID" value="UER00165"/>
</dbReference>
<dbReference type="InterPro" id="IPR036849">
    <property type="entry name" value="Enolase-like_C_sf"/>
</dbReference>
<protein>
    <recommendedName>
        <fullName evidence="4">o-succinylbenzoate synthase</fullName>
        <shortName evidence="4">OSB synthase</shortName>
        <shortName evidence="4">OSBS</shortName>
        <ecNumber evidence="4">4.2.1.113</ecNumber>
    </recommendedName>
    <alternativeName>
        <fullName evidence="4">4-(2'-carboxyphenyl)-4-oxybutyric acid synthase</fullName>
    </alternativeName>
    <alternativeName>
        <fullName evidence="4">o-succinylbenzoic acid synthase</fullName>
    </alternativeName>
</protein>